<dbReference type="PANTHER" id="PTHR23517">
    <property type="entry name" value="RESISTANCE PROTEIN MDTM, PUTATIVE-RELATED-RELATED"/>
    <property type="match status" value="1"/>
</dbReference>
<evidence type="ECO:0000256" key="5">
    <source>
        <dbReference type="ARBA" id="ARBA00022989"/>
    </source>
</evidence>
<feature type="transmembrane region" description="Helical" evidence="7">
    <location>
        <begin position="133"/>
        <end position="161"/>
    </location>
</feature>
<feature type="domain" description="Major facilitator superfamily (MFS) profile" evidence="8">
    <location>
        <begin position="7"/>
        <end position="391"/>
    </location>
</feature>
<keyword evidence="5 7" id="KW-1133">Transmembrane helix</keyword>
<dbReference type="GO" id="GO:0022857">
    <property type="term" value="F:transmembrane transporter activity"/>
    <property type="evidence" value="ECO:0007669"/>
    <property type="project" value="InterPro"/>
</dbReference>
<dbReference type="PROSITE" id="PS50850">
    <property type="entry name" value="MFS"/>
    <property type="match status" value="1"/>
</dbReference>
<evidence type="ECO:0000313" key="10">
    <source>
        <dbReference type="Proteomes" id="UP000683575"/>
    </source>
</evidence>
<reference evidence="9" key="1">
    <citation type="submission" date="2021-06" db="EMBL/GenBank/DDBJ databases">
        <title>Complete genome sequence of Nocardioides sp. G188.</title>
        <authorList>
            <person name="Im W.-T."/>
        </authorList>
    </citation>
    <scope>NUCLEOTIDE SEQUENCE</scope>
    <source>
        <strain evidence="9">G188</strain>
    </source>
</reference>
<keyword evidence="4 7" id="KW-0812">Transmembrane</keyword>
<dbReference type="EMBL" id="CP077062">
    <property type="protein sequence ID" value="QWZ07554.1"/>
    <property type="molecule type" value="Genomic_DNA"/>
</dbReference>
<organism evidence="9 10">
    <name type="scientific">Nocardioides panacis</name>
    <dbReference type="NCBI Taxonomy" id="2849501"/>
    <lineage>
        <taxon>Bacteria</taxon>
        <taxon>Bacillati</taxon>
        <taxon>Actinomycetota</taxon>
        <taxon>Actinomycetes</taxon>
        <taxon>Propionibacteriales</taxon>
        <taxon>Nocardioidaceae</taxon>
        <taxon>Nocardioides</taxon>
    </lineage>
</organism>
<dbReference type="Proteomes" id="UP000683575">
    <property type="component" value="Chromosome"/>
</dbReference>
<dbReference type="InterPro" id="IPR050171">
    <property type="entry name" value="MFS_Transporters"/>
</dbReference>
<keyword evidence="3" id="KW-1003">Cell membrane</keyword>
<evidence type="ECO:0000256" key="4">
    <source>
        <dbReference type="ARBA" id="ARBA00022692"/>
    </source>
</evidence>
<evidence type="ECO:0000256" key="1">
    <source>
        <dbReference type="ARBA" id="ARBA00004651"/>
    </source>
</evidence>
<protein>
    <submittedName>
        <fullName evidence="9">MFS transporter</fullName>
    </submittedName>
</protein>
<evidence type="ECO:0000313" key="9">
    <source>
        <dbReference type="EMBL" id="QWZ07554.1"/>
    </source>
</evidence>
<evidence type="ECO:0000256" key="2">
    <source>
        <dbReference type="ARBA" id="ARBA00022448"/>
    </source>
</evidence>
<evidence type="ECO:0000256" key="6">
    <source>
        <dbReference type="ARBA" id="ARBA00023136"/>
    </source>
</evidence>
<evidence type="ECO:0000256" key="3">
    <source>
        <dbReference type="ARBA" id="ARBA00022475"/>
    </source>
</evidence>
<keyword evidence="6 7" id="KW-0472">Membrane</keyword>
<feature type="transmembrane region" description="Helical" evidence="7">
    <location>
        <begin position="308"/>
        <end position="328"/>
    </location>
</feature>
<dbReference type="InterPro" id="IPR011701">
    <property type="entry name" value="MFS"/>
</dbReference>
<feature type="transmembrane region" description="Helical" evidence="7">
    <location>
        <begin position="280"/>
        <end position="302"/>
    </location>
</feature>
<feature type="transmembrane region" description="Helical" evidence="7">
    <location>
        <begin position="361"/>
        <end position="386"/>
    </location>
</feature>
<dbReference type="PANTHER" id="PTHR23517:SF13">
    <property type="entry name" value="MAJOR FACILITATOR SUPERFAMILY MFS_1"/>
    <property type="match status" value="1"/>
</dbReference>
<dbReference type="KEGG" id="nps:KRR39_19305"/>
<name>A0A975SYF7_9ACTN</name>
<gene>
    <name evidence="9" type="ORF">KRR39_19305</name>
</gene>
<dbReference type="InterPro" id="IPR020846">
    <property type="entry name" value="MFS_dom"/>
</dbReference>
<feature type="transmembrane region" description="Helical" evidence="7">
    <location>
        <begin position="99"/>
        <end position="121"/>
    </location>
</feature>
<keyword evidence="10" id="KW-1185">Reference proteome</keyword>
<feature type="transmembrane region" description="Helical" evidence="7">
    <location>
        <begin position="244"/>
        <end position="268"/>
    </location>
</feature>
<proteinExistence type="predicted"/>
<feature type="transmembrane region" description="Helical" evidence="7">
    <location>
        <begin position="209"/>
        <end position="232"/>
    </location>
</feature>
<dbReference type="RefSeq" id="WP_216939065.1">
    <property type="nucleotide sequence ID" value="NZ_CP077062.1"/>
</dbReference>
<comment type="subcellular location">
    <subcellularLocation>
        <location evidence="1">Cell membrane</location>
        <topology evidence="1">Multi-pass membrane protein</topology>
    </subcellularLocation>
</comment>
<feature type="transmembrane region" description="Helical" evidence="7">
    <location>
        <begin position="37"/>
        <end position="63"/>
    </location>
</feature>
<evidence type="ECO:0000256" key="7">
    <source>
        <dbReference type="SAM" id="Phobius"/>
    </source>
</evidence>
<dbReference type="AlphaFoldDB" id="A0A975SYF7"/>
<keyword evidence="2" id="KW-0813">Transport</keyword>
<dbReference type="Pfam" id="PF07690">
    <property type="entry name" value="MFS_1"/>
    <property type="match status" value="1"/>
</dbReference>
<evidence type="ECO:0000259" key="8">
    <source>
        <dbReference type="PROSITE" id="PS50850"/>
    </source>
</evidence>
<sequence length="402" mass="40171">MPSPTRAPQTVALALVLTVVMTGGTLPSSVYRTYEQSFGFGLVTVTVVYASYAAGVLVALVAFGQWSDVLGRRPLLAAGLVAAVLSAGCFLLADGVAVLLVGRLLSGLSAGIFVGTATAAVTETARGSWTRRAPLVATTANVTGLGLGPLLGGLLVAWAPAPMRTPYAVHLGLCLAGLVVVALLPESAERAGPAGARLHRMRLAVPEEVRPFFVATGALGLAAFAVLGLFTAVTPTIAAEVLGVTGPVAVALLISTFYVGSAVGQVALTRLGEGTWERVAAAALVTGMALLALAMVTGWWPVLVLGGLVSGLGHGVGFSQGLATLVAHTPDGTRAAVTSAYFAVVYVGMSVPVVVEGLTSAAVGVVPAGVGFAAVVAATVAGAYALSRRSGRRARPGATLVG</sequence>
<feature type="transmembrane region" description="Helical" evidence="7">
    <location>
        <begin position="75"/>
        <end position="93"/>
    </location>
</feature>
<dbReference type="GO" id="GO:0005886">
    <property type="term" value="C:plasma membrane"/>
    <property type="evidence" value="ECO:0007669"/>
    <property type="project" value="UniProtKB-SubCell"/>
</dbReference>
<accession>A0A975SYF7</accession>
<feature type="transmembrane region" description="Helical" evidence="7">
    <location>
        <begin position="335"/>
        <end position="355"/>
    </location>
</feature>